<gene>
    <name evidence="1" type="ORF">I316_03090</name>
</gene>
<dbReference type="Proteomes" id="UP000092666">
    <property type="component" value="Unassembled WGS sequence"/>
</dbReference>
<protein>
    <submittedName>
        <fullName evidence="1">Uncharacterized protein</fullName>
    </submittedName>
</protein>
<reference evidence="1 2" key="1">
    <citation type="submission" date="2013-07" db="EMBL/GenBank/DDBJ databases">
        <title>The Genome Sequence of Cryptococcus heveanensis BCC8398.</title>
        <authorList>
            <consortium name="The Broad Institute Genome Sequencing Platform"/>
            <person name="Cuomo C."/>
            <person name="Litvintseva A."/>
            <person name="Chen Y."/>
            <person name="Heitman J."/>
            <person name="Sun S."/>
            <person name="Springer D."/>
            <person name="Dromer F."/>
            <person name="Young S.K."/>
            <person name="Zeng Q."/>
            <person name="Gargeya S."/>
            <person name="Fitzgerald M."/>
            <person name="Abouelleil A."/>
            <person name="Alvarado L."/>
            <person name="Berlin A.M."/>
            <person name="Chapman S.B."/>
            <person name="Dewar J."/>
            <person name="Goldberg J."/>
            <person name="Griggs A."/>
            <person name="Gujja S."/>
            <person name="Hansen M."/>
            <person name="Howarth C."/>
            <person name="Imamovic A."/>
            <person name="Larimer J."/>
            <person name="McCowan C."/>
            <person name="Murphy C."/>
            <person name="Pearson M."/>
            <person name="Priest M."/>
            <person name="Roberts A."/>
            <person name="Saif S."/>
            <person name="Shea T."/>
            <person name="Sykes S."/>
            <person name="Wortman J."/>
            <person name="Nusbaum C."/>
            <person name="Birren B."/>
        </authorList>
    </citation>
    <scope>NUCLEOTIDE SEQUENCE [LARGE SCALE GENOMIC DNA]</scope>
    <source>
        <strain evidence="1 2">BCC8398</strain>
    </source>
</reference>
<keyword evidence="2" id="KW-1185">Reference proteome</keyword>
<name>A0A1B9GVJ1_9TREE</name>
<organism evidence="1 2">
    <name type="scientific">Kwoniella heveanensis BCC8398</name>
    <dbReference type="NCBI Taxonomy" id="1296120"/>
    <lineage>
        <taxon>Eukaryota</taxon>
        <taxon>Fungi</taxon>
        <taxon>Dikarya</taxon>
        <taxon>Basidiomycota</taxon>
        <taxon>Agaricomycotina</taxon>
        <taxon>Tremellomycetes</taxon>
        <taxon>Tremellales</taxon>
        <taxon>Cryptococcaceae</taxon>
        <taxon>Kwoniella</taxon>
    </lineage>
</organism>
<reference evidence="2" key="2">
    <citation type="submission" date="2013-12" db="EMBL/GenBank/DDBJ databases">
        <title>Evolution of pathogenesis and genome organization in the Tremellales.</title>
        <authorList>
            <person name="Cuomo C."/>
            <person name="Litvintseva A."/>
            <person name="Heitman J."/>
            <person name="Chen Y."/>
            <person name="Sun S."/>
            <person name="Springer D."/>
            <person name="Dromer F."/>
            <person name="Young S."/>
            <person name="Zeng Q."/>
            <person name="Chapman S."/>
            <person name="Gujja S."/>
            <person name="Saif S."/>
            <person name="Birren B."/>
        </authorList>
    </citation>
    <scope>NUCLEOTIDE SEQUENCE [LARGE SCALE GENOMIC DNA]</scope>
    <source>
        <strain evidence="2">BCC8398</strain>
    </source>
</reference>
<sequence length="111" mass="11843">MVTPAPTEHHSTKDPEMATLPDLGYVVPGFFDLRPSYVLFSMIPSTSRKTGALLAAGAFRDLVPPTGWTDPSGAPVIPSEDPTGLLADSYFKVAAGGYKTNTDLSKLRFAK</sequence>
<accession>A0A1B9GVJ1</accession>
<evidence type="ECO:0000313" key="1">
    <source>
        <dbReference type="EMBL" id="OCF35050.1"/>
    </source>
</evidence>
<evidence type="ECO:0000313" key="2">
    <source>
        <dbReference type="Proteomes" id="UP000092666"/>
    </source>
</evidence>
<proteinExistence type="predicted"/>
<dbReference type="EMBL" id="KI669500">
    <property type="protein sequence ID" value="OCF35050.1"/>
    <property type="molecule type" value="Genomic_DNA"/>
</dbReference>
<dbReference type="AlphaFoldDB" id="A0A1B9GVJ1"/>